<gene>
    <name evidence="2" type="primary">terb2</name>
</gene>
<dbReference type="AlphaFoldDB" id="A0A8C5NF86"/>
<evidence type="ECO:0000313" key="3">
    <source>
        <dbReference type="Proteomes" id="UP000694680"/>
    </source>
</evidence>
<dbReference type="GO" id="GO:0007129">
    <property type="term" value="P:homologous chromosome pairing at meiosis"/>
    <property type="evidence" value="ECO:0007669"/>
    <property type="project" value="TreeGrafter"/>
</dbReference>
<reference evidence="2" key="1">
    <citation type="submission" date="2020-06" db="EMBL/GenBank/DDBJ databases">
        <authorList>
            <consortium name="Wellcome Sanger Institute Data Sharing"/>
        </authorList>
    </citation>
    <scope>NUCLEOTIDE SEQUENCE [LARGE SCALE GENOMIC DNA]</scope>
</reference>
<dbReference type="PANTHER" id="PTHR35345:SF1">
    <property type="entry name" value="TELOMERE REPEATS-BINDING BOUQUET FORMATION PROTEIN 2"/>
    <property type="match status" value="1"/>
</dbReference>
<dbReference type="GO" id="GO:0070197">
    <property type="term" value="P:meiotic attachment of telomere to nuclear envelope"/>
    <property type="evidence" value="ECO:0007669"/>
    <property type="project" value="TreeGrafter"/>
</dbReference>
<dbReference type="GO" id="GO:0005637">
    <property type="term" value="C:nuclear inner membrane"/>
    <property type="evidence" value="ECO:0007669"/>
    <property type="project" value="TreeGrafter"/>
</dbReference>
<dbReference type="Pfam" id="PF15101">
    <property type="entry name" value="TERB2"/>
    <property type="match status" value="1"/>
</dbReference>
<feature type="region of interest" description="Disordered" evidence="1">
    <location>
        <begin position="119"/>
        <end position="169"/>
    </location>
</feature>
<accession>A0A8C5NF86</accession>
<reference evidence="2" key="3">
    <citation type="submission" date="2025-09" db="UniProtKB">
        <authorList>
            <consortium name="Ensembl"/>
        </authorList>
    </citation>
    <scope>IDENTIFICATION</scope>
</reference>
<keyword evidence="3" id="KW-1185">Reference proteome</keyword>
<dbReference type="PANTHER" id="PTHR35345">
    <property type="entry name" value="TELOMERE REPEATS-BINDING BOUQUET FORMATION PROTEIN 2"/>
    <property type="match status" value="1"/>
</dbReference>
<evidence type="ECO:0000256" key="1">
    <source>
        <dbReference type="SAM" id="MobiDB-lite"/>
    </source>
</evidence>
<proteinExistence type="predicted"/>
<dbReference type="InterPro" id="IPR028065">
    <property type="entry name" value="TERB2"/>
</dbReference>
<evidence type="ECO:0000313" key="2">
    <source>
        <dbReference type="Ensembl" id="ENSGWIP00000050808.1"/>
    </source>
</evidence>
<organism evidence="2 3">
    <name type="scientific">Gouania willdenowi</name>
    <name type="common">Blunt-snouted clingfish</name>
    <name type="synonym">Lepadogaster willdenowi</name>
    <dbReference type="NCBI Taxonomy" id="441366"/>
    <lineage>
        <taxon>Eukaryota</taxon>
        <taxon>Metazoa</taxon>
        <taxon>Chordata</taxon>
        <taxon>Craniata</taxon>
        <taxon>Vertebrata</taxon>
        <taxon>Euteleostomi</taxon>
        <taxon>Actinopterygii</taxon>
        <taxon>Neopterygii</taxon>
        <taxon>Teleostei</taxon>
        <taxon>Neoteleostei</taxon>
        <taxon>Acanthomorphata</taxon>
        <taxon>Ovalentaria</taxon>
        <taxon>Blenniimorphae</taxon>
        <taxon>Blenniiformes</taxon>
        <taxon>Gobiesocoidei</taxon>
        <taxon>Gobiesocidae</taxon>
        <taxon>Gobiesocinae</taxon>
        <taxon>Gouania</taxon>
    </lineage>
</organism>
<feature type="compositionally biased region" description="Basic and acidic residues" evidence="1">
    <location>
        <begin position="143"/>
        <end position="156"/>
    </location>
</feature>
<reference evidence="2" key="2">
    <citation type="submission" date="2025-08" db="UniProtKB">
        <authorList>
            <consortium name="Ensembl"/>
        </authorList>
    </citation>
    <scope>IDENTIFICATION</scope>
</reference>
<dbReference type="Ensembl" id="ENSGWIT00000054865.1">
    <property type="protein sequence ID" value="ENSGWIP00000050808.1"/>
    <property type="gene ID" value="ENSGWIG00000024645.1"/>
</dbReference>
<name>A0A8C5NF86_GOUWI</name>
<protein>
    <recommendedName>
        <fullName evidence="4">Telomere repeats-binding bouquet formation protein 2</fullName>
    </recommendedName>
</protein>
<dbReference type="Proteomes" id="UP000694680">
    <property type="component" value="Chromosome 3"/>
</dbReference>
<sequence length="197" mass="22657">MFQNKTAWFSNSVPQETHNFWRKSVRLLSSVSEMGTVASWRAADYLFSADAECPDTLRIFQSKDYLWNKVTVFHKQFLSTCERRQSTKSVCIGHYVLPPASVQDEVRNEVGRFLWECEEEQEETQESESTLDPLTEDEDSLDEISKIESNSSHEDSSENQTPRSRFPINHPVCSELTEGCVLHSSPPTHTHKIELVN</sequence>
<evidence type="ECO:0008006" key="4">
    <source>
        <dbReference type="Google" id="ProtNLM"/>
    </source>
</evidence>